<organism evidence="1 2">
    <name type="scientific">Flagellimonas eckloniae</name>
    <dbReference type="NCBI Taxonomy" id="346185"/>
    <lineage>
        <taxon>Bacteria</taxon>
        <taxon>Pseudomonadati</taxon>
        <taxon>Bacteroidota</taxon>
        <taxon>Flavobacteriia</taxon>
        <taxon>Flavobacteriales</taxon>
        <taxon>Flavobacteriaceae</taxon>
        <taxon>Flagellimonas</taxon>
    </lineage>
</organism>
<gene>
    <name evidence="1" type="ORF">AAY42_02720</name>
</gene>
<keyword evidence="2" id="KW-1185">Reference proteome</keyword>
<evidence type="ECO:0000313" key="1">
    <source>
        <dbReference type="EMBL" id="KQC28927.1"/>
    </source>
</evidence>
<dbReference type="AlphaFoldDB" id="A0A0Q0WU37"/>
<proteinExistence type="predicted"/>
<sequence length="330" mass="37945">MELTWTFTPKVVQQNKTAILEEQEAYLANLESISEQYLAEVETYKNYSAAEKLIAGKPIKPKLPEMIYERLILDEQVIANEHIKIDGFNKKSDNADFTAEIVLSGFEIETKFEKNKDNAAFFYDVMYKCPVSVSIYDKEGKMYLDEVVENTTLHKTTPKRDSSDELKKYWIDNELAFTQELEKTSYNSALSKGANFINDALGYREKSESIKINTAKGKKITYPELDRAIEIVQRALISFGDGTDQDSMDKLKEVTQIWENELLEKNVKDKKARINKKVATGIHWNCVLIYSILNDFEKAKNHLNELKLIGRGPSGTSAEKFMKNFKARKR</sequence>
<dbReference type="EMBL" id="LCTZ01000002">
    <property type="protein sequence ID" value="KQC28927.1"/>
    <property type="molecule type" value="Genomic_DNA"/>
</dbReference>
<comment type="caution">
    <text evidence="1">The sequence shown here is derived from an EMBL/GenBank/DDBJ whole genome shotgun (WGS) entry which is preliminary data.</text>
</comment>
<protein>
    <submittedName>
        <fullName evidence="1">Uncharacterized protein</fullName>
    </submittedName>
</protein>
<accession>A0A0Q0WU37</accession>
<dbReference type="Proteomes" id="UP000050827">
    <property type="component" value="Unassembled WGS sequence"/>
</dbReference>
<reference evidence="1 2" key="1">
    <citation type="submission" date="2015-04" db="EMBL/GenBank/DDBJ databases">
        <title>Complete genome of flavobacterium.</title>
        <authorList>
            <person name="Kwon Y.M."/>
            <person name="Kim S.-J."/>
        </authorList>
    </citation>
    <scope>NUCLEOTIDE SEQUENCE [LARGE SCALE GENOMIC DNA]</scope>
    <source>
        <strain evidence="1 2">DK169</strain>
    </source>
</reference>
<name>A0A0Q0WU37_9FLAO</name>
<evidence type="ECO:0000313" key="2">
    <source>
        <dbReference type="Proteomes" id="UP000050827"/>
    </source>
</evidence>
<dbReference type="PATRIC" id="fig|1547436.3.peg.566"/>